<dbReference type="EMBL" id="CAMXCT030001703">
    <property type="protein sequence ID" value="CAL4779682.1"/>
    <property type="molecule type" value="Genomic_DNA"/>
</dbReference>
<sequence length="119" mass="13275">MARSRSRSPRSNLQIADQKIVFIGTSTRFDLGQKYCGVNNGLFKCKERVKELGGEVVGTVASGRKIIPKDEKIIERADLVVKMSNYADVDLQKAEAEQKKVVDQEAFLAALFETTVLRL</sequence>
<name>A0A9P1CIU4_9DINO</name>
<proteinExistence type="predicted"/>
<accession>A0A9P1CIU4</accession>
<comment type="caution">
    <text evidence="1">The sequence shown here is derived from an EMBL/GenBank/DDBJ whole genome shotgun (WGS) entry which is preliminary data.</text>
</comment>
<reference evidence="1" key="1">
    <citation type="submission" date="2022-10" db="EMBL/GenBank/DDBJ databases">
        <authorList>
            <person name="Chen Y."/>
            <person name="Dougan E. K."/>
            <person name="Chan C."/>
            <person name="Rhodes N."/>
            <person name="Thang M."/>
        </authorList>
    </citation>
    <scope>NUCLEOTIDE SEQUENCE</scope>
</reference>
<dbReference type="EMBL" id="CAMXCT020001703">
    <property type="protein sequence ID" value="CAL1145745.1"/>
    <property type="molecule type" value="Genomic_DNA"/>
</dbReference>
<dbReference type="Proteomes" id="UP001152797">
    <property type="component" value="Unassembled WGS sequence"/>
</dbReference>
<reference evidence="2" key="2">
    <citation type="submission" date="2024-04" db="EMBL/GenBank/DDBJ databases">
        <authorList>
            <person name="Chen Y."/>
            <person name="Shah S."/>
            <person name="Dougan E. K."/>
            <person name="Thang M."/>
            <person name="Chan C."/>
        </authorList>
    </citation>
    <scope>NUCLEOTIDE SEQUENCE [LARGE SCALE GENOMIC DNA]</scope>
</reference>
<evidence type="ECO:0000313" key="3">
    <source>
        <dbReference type="Proteomes" id="UP001152797"/>
    </source>
</evidence>
<protein>
    <submittedName>
        <fullName evidence="1">Uncharacterized protein</fullName>
    </submittedName>
</protein>
<organism evidence="1">
    <name type="scientific">Cladocopium goreaui</name>
    <dbReference type="NCBI Taxonomy" id="2562237"/>
    <lineage>
        <taxon>Eukaryota</taxon>
        <taxon>Sar</taxon>
        <taxon>Alveolata</taxon>
        <taxon>Dinophyceae</taxon>
        <taxon>Suessiales</taxon>
        <taxon>Symbiodiniaceae</taxon>
        <taxon>Cladocopium</taxon>
    </lineage>
</organism>
<keyword evidence="3" id="KW-1185">Reference proteome</keyword>
<dbReference type="AlphaFoldDB" id="A0A9P1CIU4"/>
<evidence type="ECO:0000313" key="1">
    <source>
        <dbReference type="EMBL" id="CAI3992370.1"/>
    </source>
</evidence>
<dbReference type="EMBL" id="CAMXCT010001703">
    <property type="protein sequence ID" value="CAI3992370.1"/>
    <property type="molecule type" value="Genomic_DNA"/>
</dbReference>
<evidence type="ECO:0000313" key="2">
    <source>
        <dbReference type="EMBL" id="CAL1145745.1"/>
    </source>
</evidence>
<gene>
    <name evidence="1" type="ORF">C1SCF055_LOCUS19206</name>
</gene>